<dbReference type="Pfam" id="PF02348">
    <property type="entry name" value="CTP_transf_3"/>
    <property type="match status" value="1"/>
</dbReference>
<dbReference type="KEGG" id="pphe:PP2015_928"/>
<dbReference type="STRING" id="161398.PP2015_928"/>
<keyword evidence="1" id="KW-0946">Virion</keyword>
<dbReference type="InterPro" id="IPR029044">
    <property type="entry name" value="Nucleotide-diphossugar_trans"/>
</dbReference>
<dbReference type="OrthoDB" id="9807553at2"/>
<dbReference type="Gene3D" id="3.90.550.10">
    <property type="entry name" value="Spore Coat Polysaccharide Biosynthesis Protein SpsA, Chain A"/>
    <property type="match status" value="1"/>
</dbReference>
<evidence type="ECO:0000313" key="1">
    <source>
        <dbReference type="EMBL" id="ALO41446.1"/>
    </source>
</evidence>
<dbReference type="AlphaFoldDB" id="A0A0S2JZJ3"/>
<accession>A0A0S2JZJ3</accession>
<dbReference type="RefSeq" id="WP_058029186.1">
    <property type="nucleotide sequence ID" value="NZ_CP013187.1"/>
</dbReference>
<protein>
    <submittedName>
        <fullName evidence="1">Spore coat protein</fullName>
    </submittedName>
</protein>
<proteinExistence type="predicted"/>
<dbReference type="GO" id="GO:0005829">
    <property type="term" value="C:cytosol"/>
    <property type="evidence" value="ECO:0007669"/>
    <property type="project" value="TreeGrafter"/>
</dbReference>
<dbReference type="PANTHER" id="PTHR42866:SF1">
    <property type="entry name" value="SPORE COAT POLYSACCHARIDE BIOSYNTHESIS PROTEIN SPSF"/>
    <property type="match status" value="1"/>
</dbReference>
<sequence>MTINAFVQARMNSRRLPGKVLKPILSRPMLSLLLERLRKCQHIDNIVILTSEEESDDEIADFCRTENVALFRGSLNNVLNRFTSALEKHPCKHVVRITADCPLIDHRIIDQVIQLHLNDKNDYTNNCDTPSFPHGLDTEIIKADVLQSIELQQLKPSDKEHVTLFVRTHNEQFKLGLLKNEIDYSAYRLTVDEQEDLSVVTAVFEALYNKDADFDYLQAIEFLDANPKLKLLNAKYERNEGLKYSLELEQSVST</sequence>
<reference evidence="1 2" key="1">
    <citation type="submission" date="2015-11" db="EMBL/GenBank/DDBJ databases">
        <authorList>
            <person name="Zhang Y."/>
            <person name="Guo Z."/>
        </authorList>
    </citation>
    <scope>NUCLEOTIDE SEQUENCE [LARGE SCALE GENOMIC DNA]</scope>
    <source>
        <strain evidence="1 2">KCTC 12086</strain>
    </source>
</reference>
<dbReference type="CDD" id="cd02518">
    <property type="entry name" value="GT2_SpsF"/>
    <property type="match status" value="1"/>
</dbReference>
<evidence type="ECO:0000313" key="2">
    <source>
        <dbReference type="Proteomes" id="UP000061457"/>
    </source>
</evidence>
<name>A0A0S2JZJ3_9GAMM</name>
<dbReference type="PATRIC" id="fig|161398.10.peg.944"/>
<dbReference type="PANTHER" id="PTHR42866">
    <property type="entry name" value="3-DEOXY-MANNO-OCTULOSONATE CYTIDYLYLTRANSFERASE"/>
    <property type="match status" value="1"/>
</dbReference>
<gene>
    <name evidence="1" type="ORF">PP2015_928</name>
</gene>
<organism evidence="1 2">
    <name type="scientific">Pseudoalteromonas phenolica</name>
    <dbReference type="NCBI Taxonomy" id="161398"/>
    <lineage>
        <taxon>Bacteria</taxon>
        <taxon>Pseudomonadati</taxon>
        <taxon>Pseudomonadota</taxon>
        <taxon>Gammaproteobacteria</taxon>
        <taxon>Alteromonadales</taxon>
        <taxon>Pseudoalteromonadaceae</taxon>
        <taxon>Pseudoalteromonas</taxon>
    </lineage>
</organism>
<dbReference type="InterPro" id="IPR003329">
    <property type="entry name" value="Cytidylyl_trans"/>
</dbReference>
<dbReference type="Proteomes" id="UP000061457">
    <property type="component" value="Chromosome I"/>
</dbReference>
<keyword evidence="2" id="KW-1185">Reference proteome</keyword>
<keyword evidence="1" id="KW-0167">Capsid protein</keyword>
<dbReference type="SUPFAM" id="SSF53448">
    <property type="entry name" value="Nucleotide-diphospho-sugar transferases"/>
    <property type="match status" value="1"/>
</dbReference>
<dbReference type="EMBL" id="CP013187">
    <property type="protein sequence ID" value="ALO41446.1"/>
    <property type="molecule type" value="Genomic_DNA"/>
</dbReference>